<dbReference type="Pfam" id="PF01885">
    <property type="entry name" value="PTS_2-RNA"/>
    <property type="match status" value="1"/>
</dbReference>
<dbReference type="InterPro" id="IPR042081">
    <property type="entry name" value="RNA_2'-PTrans_C"/>
</dbReference>
<dbReference type="GO" id="GO:0006388">
    <property type="term" value="P:tRNA splicing, via endonucleolytic cleavage and ligation"/>
    <property type="evidence" value="ECO:0007669"/>
    <property type="project" value="UniProtKB-UniRule"/>
</dbReference>
<gene>
    <name evidence="5" type="primary">kptA</name>
    <name evidence="6" type="ORF">CHUV0807_0809</name>
</gene>
<comment type="similarity">
    <text evidence="1 5">Belongs to the KptA/TPT1 family.</text>
</comment>
<dbReference type="Gene3D" id="3.20.170.30">
    <property type="match status" value="1"/>
</dbReference>
<dbReference type="PANTHER" id="PTHR12684:SF2">
    <property type="entry name" value="TRNA 2'-PHOSPHOTRANSFERASE 1"/>
    <property type="match status" value="1"/>
</dbReference>
<accession>A0A1C3NEI1</accession>
<dbReference type="GO" id="GO:0000215">
    <property type="term" value="F:tRNA 2'-phosphotransferase activity"/>
    <property type="evidence" value="ECO:0007669"/>
    <property type="project" value="TreeGrafter"/>
</dbReference>
<evidence type="ECO:0000256" key="2">
    <source>
        <dbReference type="ARBA" id="ARBA00022679"/>
    </source>
</evidence>
<dbReference type="EMBL" id="FKLO01000033">
    <property type="protein sequence ID" value="SBV31006.1"/>
    <property type="molecule type" value="Genomic_DNA"/>
</dbReference>
<dbReference type="NCBIfam" id="NF002014">
    <property type="entry name" value="PRK00819.1-4"/>
    <property type="match status" value="1"/>
</dbReference>
<name>A0A1C3NEI1_9GAMM</name>
<comment type="function">
    <text evidence="4 5">Removes the 2'-phosphate from RNA via an intermediate in which the phosphate is ADP-ribosylated by NAD followed by a presumed transesterification to release the RNA and generate ADP-ribose 1''-2''-cyclic phosphate (APPR&gt;P). May function as an ADP-ribosylase.</text>
</comment>
<dbReference type="EC" id="2.7.1.-" evidence="5"/>
<protein>
    <recommendedName>
        <fullName evidence="5">Probable RNA 2'-phosphotransferase</fullName>
        <ecNumber evidence="5">2.7.1.-</ecNumber>
    </recommendedName>
</protein>
<dbReference type="Gene3D" id="1.10.10.970">
    <property type="entry name" value="RNA 2'-phosphotransferase, Tpt1/KptA family, N-terminal domain"/>
    <property type="match status" value="1"/>
</dbReference>
<sequence>MKQPPDPATRISKRLSFILRHQPQSIGITLDAQGWADVAILLQQLNAHGTAIDRALLDHVVATNPKQRFSYDTSGTKIRANQGHSVAIDLAYTPCVPPETLYHGTARSTFAAIRESGGLDKRTRHHVHLSSDAETAMKVGQRHGKPLVLRIAAGEMQRDGHVFYQSDNGVWLTERVPLAYISTDA</sequence>
<dbReference type="SUPFAM" id="SSF56399">
    <property type="entry name" value="ADP-ribosylation"/>
    <property type="match status" value="1"/>
</dbReference>
<keyword evidence="2 5" id="KW-0808">Transferase</keyword>
<dbReference type="InterPro" id="IPR042080">
    <property type="entry name" value="RNA_2'-PTrans_N"/>
</dbReference>
<reference evidence="7" key="1">
    <citation type="submission" date="2016-04" db="EMBL/GenBank/DDBJ databases">
        <authorList>
            <person name="Tagini F."/>
        </authorList>
    </citation>
    <scope>NUCLEOTIDE SEQUENCE [LARGE SCALE GENOMIC DNA]</scope>
    <source>
        <strain evidence="7">CHUV0807</strain>
    </source>
</reference>
<evidence type="ECO:0000256" key="1">
    <source>
        <dbReference type="ARBA" id="ARBA00009836"/>
    </source>
</evidence>
<dbReference type="InterPro" id="IPR022928">
    <property type="entry name" value="RNA_2'-PTrans_KptA"/>
</dbReference>
<evidence type="ECO:0000313" key="6">
    <source>
        <dbReference type="EMBL" id="SBV31006.1"/>
    </source>
</evidence>
<evidence type="ECO:0000256" key="5">
    <source>
        <dbReference type="HAMAP-Rule" id="MF_00299"/>
    </source>
</evidence>
<organism evidence="6 7">
    <name type="scientific">Cardiobacterium hominis</name>
    <dbReference type="NCBI Taxonomy" id="2718"/>
    <lineage>
        <taxon>Bacteria</taxon>
        <taxon>Pseudomonadati</taxon>
        <taxon>Pseudomonadota</taxon>
        <taxon>Gammaproteobacteria</taxon>
        <taxon>Cardiobacteriales</taxon>
        <taxon>Cardiobacteriaceae</taxon>
        <taxon>Cardiobacterium</taxon>
    </lineage>
</organism>
<evidence type="ECO:0000256" key="4">
    <source>
        <dbReference type="ARBA" id="ARBA00025212"/>
    </source>
</evidence>
<dbReference type="RefSeq" id="WP_079539891.1">
    <property type="nucleotide sequence ID" value="NZ_FKLO01000033.1"/>
</dbReference>
<dbReference type="GO" id="GO:0003950">
    <property type="term" value="F:NAD+ poly-ADP-ribosyltransferase activity"/>
    <property type="evidence" value="ECO:0007669"/>
    <property type="project" value="InterPro"/>
</dbReference>
<proteinExistence type="inferred from homology"/>
<dbReference type="AlphaFoldDB" id="A0A1C3NEI1"/>
<dbReference type="HAMAP" id="MF_00299">
    <property type="entry name" value="KptA"/>
    <property type="match status" value="1"/>
</dbReference>
<dbReference type="Proteomes" id="UP000190837">
    <property type="component" value="Unassembled WGS sequence"/>
</dbReference>
<keyword evidence="3 5" id="KW-0520">NAD</keyword>
<dbReference type="PANTHER" id="PTHR12684">
    <property type="entry name" value="PUTATIVE PHOSPHOTRANSFERASE"/>
    <property type="match status" value="1"/>
</dbReference>
<evidence type="ECO:0000256" key="3">
    <source>
        <dbReference type="ARBA" id="ARBA00023027"/>
    </source>
</evidence>
<dbReference type="InterPro" id="IPR002745">
    <property type="entry name" value="Ptrans_KptA/Tpt1"/>
</dbReference>
<evidence type="ECO:0000313" key="7">
    <source>
        <dbReference type="Proteomes" id="UP000190837"/>
    </source>
</evidence>